<dbReference type="InterPro" id="IPR011004">
    <property type="entry name" value="Trimer_LpxA-like_sf"/>
</dbReference>
<name>A0A1E3H4B8_9HYPH</name>
<dbReference type="GO" id="GO:0016020">
    <property type="term" value="C:membrane"/>
    <property type="evidence" value="ECO:0007669"/>
    <property type="project" value="GOC"/>
</dbReference>
<dbReference type="EC" id="2.3.1.129" evidence="7"/>
<evidence type="ECO:0000256" key="5">
    <source>
        <dbReference type="ARBA" id="ARBA00023315"/>
    </source>
</evidence>
<dbReference type="GO" id="GO:0009245">
    <property type="term" value="P:lipid A biosynthetic process"/>
    <property type="evidence" value="ECO:0007669"/>
    <property type="project" value="UniProtKB-KW"/>
</dbReference>
<evidence type="ECO:0000256" key="4">
    <source>
        <dbReference type="ARBA" id="ARBA00023098"/>
    </source>
</evidence>
<dbReference type="PANTHER" id="PTHR43480:SF1">
    <property type="entry name" value="ACYL-[ACYL-CARRIER-PROTEIN]--UDP-N-ACETYLGLUCOSAMINE O-ACYLTRANSFERASE, MITOCHONDRIAL-RELATED"/>
    <property type="match status" value="1"/>
</dbReference>
<evidence type="ECO:0000256" key="2">
    <source>
        <dbReference type="ARBA" id="ARBA00022556"/>
    </source>
</evidence>
<dbReference type="Pfam" id="PF13720">
    <property type="entry name" value="Acetyltransf_11"/>
    <property type="match status" value="1"/>
</dbReference>
<dbReference type="AlphaFoldDB" id="A0A1E3H4B8"/>
<dbReference type="NCBIfam" id="TIGR01852">
    <property type="entry name" value="lipid_A_lpxA"/>
    <property type="match status" value="1"/>
</dbReference>
<dbReference type="InterPro" id="IPR010137">
    <property type="entry name" value="Lipid_A_LpxA"/>
</dbReference>
<protein>
    <submittedName>
        <fullName evidence="7">Acyl-[acyl-carrier-protein]--UDP-N-acetylglucosamine O-acyltransferase</fullName>
        <ecNumber evidence="7">2.3.1.129</ecNumber>
    </submittedName>
</protein>
<dbReference type="EMBL" id="MCRJ01000028">
    <property type="protein sequence ID" value="ODN71154.1"/>
    <property type="molecule type" value="Genomic_DNA"/>
</dbReference>
<reference evidence="7 8" key="1">
    <citation type="submission" date="2016-07" db="EMBL/GenBank/DDBJ databases">
        <title>Draft Genome Sequence of Methylobrevis pamukkalensis PK2.</title>
        <authorList>
            <person name="Vasilenko O.V."/>
            <person name="Doronina N.V."/>
            <person name="Shmareva M.N."/>
            <person name="Tarlachkov S.V."/>
            <person name="Mustakhimov I."/>
            <person name="Trotsenko Y.A."/>
        </authorList>
    </citation>
    <scope>NUCLEOTIDE SEQUENCE [LARGE SCALE GENOMIC DNA]</scope>
    <source>
        <strain evidence="7 8">PK2</strain>
    </source>
</reference>
<comment type="caution">
    <text evidence="7">The sequence shown here is derived from an EMBL/GenBank/DDBJ whole genome shotgun (WGS) entry which is preliminary data.</text>
</comment>
<accession>A0A1E3H4B8</accession>
<sequence length="203" mass="21535">MPPQDLKYRGEPSRLVIGADTVIREHATLHLGTEGGHMETRVGDRCLLMVGVHIAHDCIVGNNVILANNATLAGHVTVGDHVILGGLSAVHQWARIGDHAFVGGMSGVAHDLIPFGMLVGNRGRLGGLNLVGLRRAGYPREQIHALRAAYRALFSGAGSLATRTDDLEARFGGSPLVDRLVTFLRAGGDREISTPESIEADGE</sequence>
<gene>
    <name evidence="7" type="primary">lpxA_2</name>
    <name evidence="7" type="ORF">A6302_01526</name>
</gene>
<dbReference type="Gene3D" id="2.160.10.10">
    <property type="entry name" value="Hexapeptide repeat proteins"/>
    <property type="match status" value="1"/>
</dbReference>
<keyword evidence="5 7" id="KW-0012">Acyltransferase</keyword>
<evidence type="ECO:0000313" key="7">
    <source>
        <dbReference type="EMBL" id="ODN71154.1"/>
    </source>
</evidence>
<dbReference type="SUPFAM" id="SSF51161">
    <property type="entry name" value="Trimeric LpxA-like enzymes"/>
    <property type="match status" value="1"/>
</dbReference>
<dbReference type="NCBIfam" id="NF003657">
    <property type="entry name" value="PRK05289.1"/>
    <property type="match status" value="1"/>
</dbReference>
<keyword evidence="4" id="KW-0443">Lipid metabolism</keyword>
<dbReference type="PANTHER" id="PTHR43480">
    <property type="entry name" value="ACYL-[ACYL-CARRIER-PROTEIN]--UDP-N-ACETYLGLUCOSAMINE O-ACYLTRANSFERASE"/>
    <property type="match status" value="1"/>
</dbReference>
<feature type="domain" description="UDP N-acetylglucosamine O-acyltransferase C-terminal" evidence="6">
    <location>
        <begin position="111"/>
        <end position="187"/>
    </location>
</feature>
<dbReference type="GO" id="GO:0008780">
    <property type="term" value="F:acyl-[acyl-carrier-protein]-UDP-N-acetylglucosamine O-acyltransferase activity"/>
    <property type="evidence" value="ECO:0007669"/>
    <property type="project" value="UniProtKB-EC"/>
</dbReference>
<proteinExistence type="predicted"/>
<dbReference type="InterPro" id="IPR001451">
    <property type="entry name" value="Hexapep"/>
</dbReference>
<dbReference type="PATRIC" id="fig|1439726.3.peg.1606"/>
<evidence type="ECO:0000256" key="3">
    <source>
        <dbReference type="ARBA" id="ARBA00022679"/>
    </source>
</evidence>
<evidence type="ECO:0000313" key="8">
    <source>
        <dbReference type="Proteomes" id="UP000094622"/>
    </source>
</evidence>
<keyword evidence="1" id="KW-0444">Lipid biosynthesis</keyword>
<dbReference type="Proteomes" id="UP000094622">
    <property type="component" value="Unassembled WGS sequence"/>
</dbReference>
<dbReference type="Pfam" id="PF00132">
    <property type="entry name" value="Hexapep"/>
    <property type="match status" value="1"/>
</dbReference>
<dbReference type="InterPro" id="IPR029098">
    <property type="entry name" value="Acetyltransf_C"/>
</dbReference>
<keyword evidence="8" id="KW-1185">Reference proteome</keyword>
<keyword evidence="2" id="KW-0441">Lipid A biosynthesis</keyword>
<dbReference type="Gene3D" id="1.20.1180.10">
    <property type="entry name" value="Udp N-acetylglucosamine O-acyltransferase, C-terminal domain"/>
    <property type="match status" value="1"/>
</dbReference>
<organism evidence="7 8">
    <name type="scientific">Methylobrevis pamukkalensis</name>
    <dbReference type="NCBI Taxonomy" id="1439726"/>
    <lineage>
        <taxon>Bacteria</taxon>
        <taxon>Pseudomonadati</taxon>
        <taxon>Pseudomonadota</taxon>
        <taxon>Alphaproteobacteria</taxon>
        <taxon>Hyphomicrobiales</taxon>
        <taxon>Pleomorphomonadaceae</taxon>
        <taxon>Methylobrevis</taxon>
    </lineage>
</organism>
<evidence type="ECO:0000256" key="1">
    <source>
        <dbReference type="ARBA" id="ARBA00022516"/>
    </source>
</evidence>
<evidence type="ECO:0000259" key="6">
    <source>
        <dbReference type="Pfam" id="PF13720"/>
    </source>
</evidence>
<keyword evidence="3 7" id="KW-0808">Transferase</keyword>
<dbReference type="InterPro" id="IPR037157">
    <property type="entry name" value="Acetyltransf_C_sf"/>
</dbReference>